<organism evidence="7 8">
    <name type="scientific">Phanerochaete carnosa (strain HHB-10118-sp)</name>
    <name type="common">White-rot fungus</name>
    <name type="synonym">Peniophora carnosa</name>
    <dbReference type="NCBI Taxonomy" id="650164"/>
    <lineage>
        <taxon>Eukaryota</taxon>
        <taxon>Fungi</taxon>
        <taxon>Dikarya</taxon>
        <taxon>Basidiomycota</taxon>
        <taxon>Agaricomycotina</taxon>
        <taxon>Agaricomycetes</taxon>
        <taxon>Polyporales</taxon>
        <taxon>Phanerochaetaceae</taxon>
        <taxon>Phanerochaete</taxon>
    </lineage>
</organism>
<dbReference type="GO" id="GO:0005834">
    <property type="term" value="C:heterotrimeric G-protein complex"/>
    <property type="evidence" value="ECO:0007669"/>
    <property type="project" value="TreeGrafter"/>
</dbReference>
<dbReference type="GO" id="GO:0003924">
    <property type="term" value="F:GTPase activity"/>
    <property type="evidence" value="ECO:0007669"/>
    <property type="project" value="InterPro"/>
</dbReference>
<protein>
    <recommendedName>
        <fullName evidence="9">G-alpha-domain-containing protein</fullName>
    </recommendedName>
</protein>
<dbReference type="RefSeq" id="XP_007394510.1">
    <property type="nucleotide sequence ID" value="XM_007394448.1"/>
</dbReference>
<evidence type="ECO:0008006" key="9">
    <source>
        <dbReference type="Google" id="ProtNLM"/>
    </source>
</evidence>
<dbReference type="Pfam" id="PF00503">
    <property type="entry name" value="G-alpha"/>
    <property type="match status" value="1"/>
</dbReference>
<dbReference type="HOGENOM" id="CLU_014184_7_0_1"/>
<dbReference type="OrthoDB" id="5817230at2759"/>
<name>K5V2B6_PHACS</name>
<keyword evidence="5" id="KW-0479">Metal-binding</keyword>
<feature type="binding site" evidence="4">
    <location>
        <begin position="201"/>
        <end position="204"/>
    </location>
    <ligand>
        <name>GTP</name>
        <dbReference type="ChEBI" id="CHEBI:37565"/>
    </ligand>
</feature>
<dbReference type="AlphaFoldDB" id="K5V2B6"/>
<feature type="binding site" evidence="4">
    <location>
        <begin position="74"/>
        <end position="80"/>
    </location>
    <ligand>
        <name>GTP</name>
        <dbReference type="ChEBI" id="CHEBI:37565"/>
    </ligand>
</feature>
<dbReference type="InParanoid" id="K5V2B6"/>
<dbReference type="GO" id="GO:0005737">
    <property type="term" value="C:cytoplasm"/>
    <property type="evidence" value="ECO:0007669"/>
    <property type="project" value="TreeGrafter"/>
</dbReference>
<dbReference type="SUPFAM" id="SSF52540">
    <property type="entry name" value="P-loop containing nucleoside triphosphate hydrolases"/>
    <property type="match status" value="1"/>
</dbReference>
<dbReference type="SUPFAM" id="SSF47895">
    <property type="entry name" value="Transducin (alpha subunit), insertion domain"/>
    <property type="match status" value="1"/>
</dbReference>
<dbReference type="InterPro" id="IPR001019">
    <property type="entry name" value="Gprotein_alpha_su"/>
</dbReference>
<dbReference type="PANTHER" id="PTHR10218">
    <property type="entry name" value="GTP-BINDING PROTEIN ALPHA SUBUNIT"/>
    <property type="match status" value="1"/>
</dbReference>
<dbReference type="PRINTS" id="PR00318">
    <property type="entry name" value="GPROTEINA"/>
</dbReference>
<dbReference type="InterPro" id="IPR011025">
    <property type="entry name" value="GproteinA_insert"/>
</dbReference>
<keyword evidence="8" id="KW-1185">Reference proteome</keyword>
<dbReference type="GO" id="GO:0007188">
    <property type="term" value="P:adenylate cyclase-modulating G protein-coupled receptor signaling pathway"/>
    <property type="evidence" value="ECO:0007669"/>
    <property type="project" value="TreeGrafter"/>
</dbReference>
<dbReference type="SMART" id="SM00275">
    <property type="entry name" value="G_alpha"/>
    <property type="match status" value="1"/>
</dbReference>
<evidence type="ECO:0000256" key="2">
    <source>
        <dbReference type="ARBA" id="ARBA00023134"/>
    </source>
</evidence>
<dbReference type="GO" id="GO:0031683">
    <property type="term" value="F:G-protein beta/gamma-subunit complex binding"/>
    <property type="evidence" value="ECO:0007669"/>
    <property type="project" value="InterPro"/>
</dbReference>
<dbReference type="EMBL" id="JH930471">
    <property type="protein sequence ID" value="EKM56671.1"/>
    <property type="molecule type" value="Genomic_DNA"/>
</dbReference>
<keyword evidence="2 4" id="KW-0342">GTP-binding</keyword>
<evidence type="ECO:0000256" key="6">
    <source>
        <dbReference type="SAM" id="MobiDB-lite"/>
    </source>
</evidence>
<evidence type="ECO:0000256" key="1">
    <source>
        <dbReference type="ARBA" id="ARBA00022741"/>
    </source>
</evidence>
<feature type="region of interest" description="Disordered" evidence="6">
    <location>
        <begin position="144"/>
        <end position="167"/>
    </location>
</feature>
<feature type="binding site" evidence="4">
    <location>
        <position position="263"/>
    </location>
    <ligand>
        <name>GTP</name>
        <dbReference type="ChEBI" id="CHEBI:37565"/>
    </ligand>
</feature>
<evidence type="ECO:0000256" key="4">
    <source>
        <dbReference type="PIRSR" id="PIRSR601019-1"/>
    </source>
</evidence>
<dbReference type="Proteomes" id="UP000008370">
    <property type="component" value="Unassembled WGS sequence"/>
</dbReference>
<dbReference type="STRING" id="650164.K5V2B6"/>
<gene>
    <name evidence="7" type="ORF">PHACADRAFT_253926</name>
</gene>
<dbReference type="KEGG" id="pco:PHACADRAFT_253926"/>
<evidence type="ECO:0000256" key="5">
    <source>
        <dbReference type="PIRSR" id="PIRSR601019-2"/>
    </source>
</evidence>
<keyword evidence="1 4" id="KW-0547">Nucleotide-binding</keyword>
<evidence type="ECO:0000313" key="8">
    <source>
        <dbReference type="Proteomes" id="UP000008370"/>
    </source>
</evidence>
<dbReference type="PANTHER" id="PTHR10218:SF360">
    <property type="entry name" value="GUANINE NUCLEOTIDE-BINDING PROTEIN SUBUNIT ALPHA HOMOLOG"/>
    <property type="match status" value="1"/>
</dbReference>
<dbReference type="Gene3D" id="3.40.50.300">
    <property type="entry name" value="P-loop containing nucleotide triphosphate hydrolases"/>
    <property type="match status" value="1"/>
</dbReference>
<proteinExistence type="predicted"/>
<dbReference type="GO" id="GO:0046872">
    <property type="term" value="F:metal ion binding"/>
    <property type="evidence" value="ECO:0007669"/>
    <property type="project" value="UniProtKB-KW"/>
</dbReference>
<dbReference type="PROSITE" id="PS51882">
    <property type="entry name" value="G_ALPHA"/>
    <property type="match status" value="1"/>
</dbReference>
<sequence length="291" mass="33656">MINVAADKCFYKYMAVVNVVIQLRAEIKQLWNDVIVRAVLKRRRVKMDSSAEYFLNGLDRIVTRNYMPTDDDILHARLPTLGIQEYCIKFSDPAVRAALNLNEWWIYDIGGTRKHRAKWAQYFDDVHVILFLAPVHCFDEPAGGEATRPVSRLGTKDRPTAPVRADSGRRSISRMKDMFELWQSICSNALLRRATMILFLNKTDLLERKIAAGKDPRVHIPGHYNSRDADSYLSWLEKQFRAALRIVDQTESRRTCFVYRTSAVDITRTKVTLTSIQTMVLEKSMRNVQLI</sequence>
<reference evidence="7 8" key="1">
    <citation type="journal article" date="2012" name="BMC Genomics">
        <title>Comparative genomics of the white-rot fungi, Phanerochaete carnosa and P. chrysosporium, to elucidate the genetic basis of the distinct wood types they colonize.</title>
        <authorList>
            <person name="Suzuki H."/>
            <person name="MacDonald J."/>
            <person name="Syed K."/>
            <person name="Salamov A."/>
            <person name="Hori C."/>
            <person name="Aerts A."/>
            <person name="Henrissat B."/>
            <person name="Wiebenga A."/>
            <person name="vanKuyk P.A."/>
            <person name="Barry K."/>
            <person name="Lindquist E."/>
            <person name="LaButti K."/>
            <person name="Lapidus A."/>
            <person name="Lucas S."/>
            <person name="Coutinho P."/>
            <person name="Gong Y."/>
            <person name="Samejima M."/>
            <person name="Mahadevan R."/>
            <person name="Abou-Zaid M."/>
            <person name="de Vries R.P."/>
            <person name="Igarashi K."/>
            <person name="Yadav J.S."/>
            <person name="Grigoriev I.V."/>
            <person name="Master E.R."/>
        </authorList>
    </citation>
    <scope>NUCLEOTIDE SEQUENCE [LARGE SCALE GENOMIC DNA]</scope>
    <source>
        <strain evidence="7 8">HHB-10118-sp</strain>
    </source>
</reference>
<accession>K5V2B6</accession>
<dbReference type="GO" id="GO:0005525">
    <property type="term" value="F:GTP binding"/>
    <property type="evidence" value="ECO:0007669"/>
    <property type="project" value="UniProtKB-KW"/>
</dbReference>
<dbReference type="InterPro" id="IPR027417">
    <property type="entry name" value="P-loop_NTPase"/>
</dbReference>
<evidence type="ECO:0000313" key="7">
    <source>
        <dbReference type="EMBL" id="EKM56671.1"/>
    </source>
</evidence>
<dbReference type="GO" id="GO:0001664">
    <property type="term" value="F:G protein-coupled receptor binding"/>
    <property type="evidence" value="ECO:0007669"/>
    <property type="project" value="TreeGrafter"/>
</dbReference>
<keyword evidence="5" id="KW-0460">Magnesium</keyword>
<dbReference type="GeneID" id="18915918"/>
<feature type="binding site" evidence="5">
    <location>
        <position position="80"/>
    </location>
    <ligand>
        <name>Mg(2+)</name>
        <dbReference type="ChEBI" id="CHEBI:18420"/>
    </ligand>
</feature>
<keyword evidence="3" id="KW-0807">Transducer</keyword>
<evidence type="ECO:0000256" key="3">
    <source>
        <dbReference type="ARBA" id="ARBA00023224"/>
    </source>
</evidence>